<evidence type="ECO:0000259" key="2">
    <source>
        <dbReference type="Pfam" id="PF13622"/>
    </source>
</evidence>
<dbReference type="InterPro" id="IPR049450">
    <property type="entry name" value="ACOT8-like_C"/>
</dbReference>
<gene>
    <name evidence="4" type="ORF">DFR70_103726</name>
</gene>
<evidence type="ECO:0000259" key="3">
    <source>
        <dbReference type="Pfam" id="PF20789"/>
    </source>
</evidence>
<sequence>MSRRAGSRVAGNGGIELGIRLGYFEETARGFEPLPFAASAWSPTMINGPAVCGLLARTLERQHGSAGSVPARLTVDLFRPVRAEPVTVVTELVREGRRIRVADAALMQGGVDVARATVIFLARSVQPPGRLWTRAEAPRPPAVPVATDPTHPLWGSDAHAEGWSSEMSEHQNDSRKRMWQAPISVVEGERPSPFVAAAVIGETTSLMTNWGTEGVGFINTDLTLALARLPAGYEIGVEADNHLSADGIAVGTATLFDRSGPFGTSTVTALSNAHRQVDFTNGHSHLAKSTTP</sequence>
<dbReference type="InterPro" id="IPR042171">
    <property type="entry name" value="Acyl-CoA_hotdog"/>
</dbReference>
<protein>
    <submittedName>
        <fullName evidence="4">Acyl-coenzyme A thioesterase PaaI-like protein</fullName>
    </submittedName>
</protein>
<keyword evidence="5" id="KW-1185">Reference proteome</keyword>
<evidence type="ECO:0000313" key="5">
    <source>
        <dbReference type="Proteomes" id="UP000247569"/>
    </source>
</evidence>
<dbReference type="Pfam" id="PF13622">
    <property type="entry name" value="4HBT_3"/>
    <property type="match status" value="1"/>
</dbReference>
<dbReference type="Proteomes" id="UP000247569">
    <property type="component" value="Unassembled WGS sequence"/>
</dbReference>
<dbReference type="InterPro" id="IPR049449">
    <property type="entry name" value="TesB_ACOT8-like_N"/>
</dbReference>
<dbReference type="InterPro" id="IPR029069">
    <property type="entry name" value="HotDog_dom_sf"/>
</dbReference>
<dbReference type="OrthoDB" id="4968093at2"/>
<reference evidence="4 5" key="1">
    <citation type="submission" date="2018-05" db="EMBL/GenBank/DDBJ databases">
        <title>Genomic Encyclopedia of Type Strains, Phase IV (KMG-IV): sequencing the most valuable type-strain genomes for metagenomic binning, comparative biology and taxonomic classification.</title>
        <authorList>
            <person name="Goeker M."/>
        </authorList>
    </citation>
    <scope>NUCLEOTIDE SEQUENCE [LARGE SCALE GENOMIC DNA]</scope>
    <source>
        <strain evidence="4 5">DSM 44704</strain>
    </source>
</reference>
<feature type="domain" description="Acyl-CoA thioesterase-like C-terminal" evidence="3">
    <location>
        <begin position="160"/>
        <end position="266"/>
    </location>
</feature>
<dbReference type="EMBL" id="QJKF01000003">
    <property type="protein sequence ID" value="PXX66970.1"/>
    <property type="molecule type" value="Genomic_DNA"/>
</dbReference>
<organism evidence="4 5">
    <name type="scientific">Nocardia tenerifensis</name>
    <dbReference type="NCBI Taxonomy" id="228006"/>
    <lineage>
        <taxon>Bacteria</taxon>
        <taxon>Bacillati</taxon>
        <taxon>Actinomycetota</taxon>
        <taxon>Actinomycetes</taxon>
        <taxon>Mycobacteriales</taxon>
        <taxon>Nocardiaceae</taxon>
        <taxon>Nocardia</taxon>
    </lineage>
</organism>
<feature type="region of interest" description="Disordered" evidence="1">
    <location>
        <begin position="135"/>
        <end position="175"/>
    </location>
</feature>
<dbReference type="Pfam" id="PF20789">
    <property type="entry name" value="4HBT_3C"/>
    <property type="match status" value="1"/>
</dbReference>
<accession>A0A318K680</accession>
<evidence type="ECO:0000256" key="1">
    <source>
        <dbReference type="SAM" id="MobiDB-lite"/>
    </source>
</evidence>
<feature type="domain" description="Acyl-CoA thioesterase-like N-terminal HotDog" evidence="2">
    <location>
        <begin position="39"/>
        <end position="120"/>
    </location>
</feature>
<comment type="caution">
    <text evidence="4">The sequence shown here is derived from an EMBL/GenBank/DDBJ whole genome shotgun (WGS) entry which is preliminary data.</text>
</comment>
<proteinExistence type="predicted"/>
<name>A0A318K680_9NOCA</name>
<dbReference type="AlphaFoldDB" id="A0A318K680"/>
<dbReference type="SUPFAM" id="SSF54637">
    <property type="entry name" value="Thioesterase/thiol ester dehydrase-isomerase"/>
    <property type="match status" value="1"/>
</dbReference>
<dbReference type="Gene3D" id="2.40.160.210">
    <property type="entry name" value="Acyl-CoA thioesterase, double hotdog domain"/>
    <property type="match status" value="1"/>
</dbReference>
<evidence type="ECO:0000313" key="4">
    <source>
        <dbReference type="EMBL" id="PXX66970.1"/>
    </source>
</evidence>